<dbReference type="Pfam" id="PF21959">
    <property type="entry name" value="DUF6923"/>
    <property type="match status" value="1"/>
</dbReference>
<dbReference type="InterPro" id="IPR001434">
    <property type="entry name" value="OmcB-like_DUF11"/>
</dbReference>
<feature type="domain" description="DUF11" evidence="1">
    <location>
        <begin position="966"/>
        <end position="1056"/>
    </location>
</feature>
<dbReference type="NCBIfam" id="TIGR01451">
    <property type="entry name" value="B_ant_repeat"/>
    <property type="match status" value="8"/>
</dbReference>
<feature type="domain" description="DUF6923" evidence="2">
    <location>
        <begin position="89"/>
        <end position="358"/>
    </location>
</feature>
<dbReference type="PANTHER" id="PTHR34819:SF4">
    <property type="entry name" value="LARGE CYSTEINE-RICH PERIPLASMIC PROTEIN OMCB"/>
    <property type="match status" value="1"/>
</dbReference>
<feature type="domain" description="DUF11" evidence="1">
    <location>
        <begin position="1233"/>
        <end position="1319"/>
    </location>
</feature>
<dbReference type="Gene3D" id="2.60.40.740">
    <property type="match status" value="2"/>
</dbReference>
<name>A0A317PBN8_9HYPH</name>
<organism evidence="3 4">
    <name type="scientific">Hoeflea marina</name>
    <dbReference type="NCBI Taxonomy" id="274592"/>
    <lineage>
        <taxon>Bacteria</taxon>
        <taxon>Pseudomonadati</taxon>
        <taxon>Pseudomonadota</taxon>
        <taxon>Alphaproteobacteria</taxon>
        <taxon>Hyphomicrobiales</taxon>
        <taxon>Rhizobiaceae</taxon>
        <taxon>Hoeflea</taxon>
    </lineage>
</organism>
<dbReference type="PANTHER" id="PTHR34819">
    <property type="entry name" value="LARGE CYSTEINE-RICH PERIPLASMIC PROTEIN OMCB"/>
    <property type="match status" value="1"/>
</dbReference>
<feature type="domain" description="DUF11" evidence="1">
    <location>
        <begin position="812"/>
        <end position="886"/>
    </location>
</feature>
<dbReference type="Gene3D" id="2.60.40.10">
    <property type="entry name" value="Immunoglobulins"/>
    <property type="match status" value="1"/>
</dbReference>
<comment type="caution">
    <text evidence="3">The sequence shown here is derived from an EMBL/GenBank/DDBJ whole genome shotgun (WGS) entry which is preliminary data.</text>
</comment>
<dbReference type="SUPFAM" id="SSF101908">
    <property type="entry name" value="Putative isomerase YbhE"/>
    <property type="match status" value="1"/>
</dbReference>
<dbReference type="InterPro" id="IPR047589">
    <property type="entry name" value="DUF11_rpt"/>
</dbReference>
<dbReference type="InterPro" id="IPR026466">
    <property type="entry name" value="Fim_isopep_form_D2_dom"/>
</dbReference>
<sequence length="1781" mass="182602">MHARPAFPVSRPAIAWQAPKMRRFAGLLFAVLLCCGAGGQARAQSASCTPDMYQSDGQSSLQPTFLRKGVEGLGTFDFALVPGTNNSQTAAGEPVTYNALGYNPVDDKLYAIRGGDEGRTNVDPGDNGKNANAKLGQLLIISKTDGSVTVVDARAAAGDQRLENLHATDGWVHPIVGGAFDPAGTYYLSYATSSHDSGGRVTKLMRIVDLAGKVADRQAGGANLGVVESKAVVLPSNLDELHIADMAWSNGSLLAVTVSEANKRAFLIKIDPRGWDTGLAPLVTILGPSGSSDNGSNPLHFGALYGFANGLYGSDNSERGFFRIHTQDETIGERSYVAGEVERRSSSNDVKVNDGANCLFANAVFHADIEVTKTNTPGQNGDVDLPSDTYSPGLRTYTMEISNLGPSRASDVQVVDTLPVGVPLDSALQWTCAPAQGAGNTTEGTIPSCGSVTSGSGVIDHTIDLPAGTSVKFTQTMRVPVDYAGDLTNTVTATILSSDLVDPVLSNNTAVDTDQPLVGIRKQLTGETGGLTAGVAEPGEDLTYQITLTNAGSAAVTGYNLTDVLDKNLTLQGPTVPAASSVTAGPGVGETTILWTGLTIPAAINATTPGTLVLSVTARVDNPVDSGVNEVINYTHRTEDPSPDCIGAGRDGPLCVITPTQQSRLSKVFVSDTGIANLAEPGDVLTYNVSVINDGDTEINGFVLRDVFFPASAVASINAPGGTSVIDVSGANTAVTTWTIASVPAHTTATRTIAVTLTDPLIGAGPNGEDIGKVGNLVGELPCVPGSEKCPEPIPTEPHITPVKTLTAESIARNNVAQAGETLTYTITLTNRGGKADTDYTLVDVLGPNLTFVPGSVTIGGAAAGGGQVNVSGQTITVGPLTVPAAAVDAQGLVTQPAVVVLTLQATVADPIPDGVSHVLNHTFHSTDTPPTCLPAGTSTDLCVYTPTPPKISTSKALTGESITVNNIAQVGETLTYTLTVINNGGTGATNYVLRDLFTPVSAIAAMTSPDADFDFAYTGTGEAAWTIATIPAGGSVTRTISVTLTAPLPAGLVEVRNSVTTDCTVTNAATGEPCDVVTPTEASISTSKLLTSDAINNDGIADPGDTLTYTISITNTGGSAALNYMLKDVFSPVAAVSGIASTDPDFVSGNIATGESVWTIGSIAAGATVTRTVSITLKAPLPAGLTRVRNSVTTDCTVTNAVTGEPCDVFTPTPARISTAKLLTGESNLPANNIAEPGETLTYTISVTNSGGDEVSSYELKDVFSPLSALAGLASPDADFVGGSVATGQSTWLIASVPANSTVTRTISVTLKTPLPAGLVAVRNSVTTDCTVTDVATGVPCDVVTPTPPMVTFGKVLEREEDGHIFGVAEPDEQLDYVITLTNTGGTPATNYSISDRFYPFSLQTFADSQITGVYDPATGTYTWTGLTVPAQVGNIPGELRLTLYSGLKSAFPANLAKVKNLVFDPSQPPVSEPLCPTTDVLVCTPTPPVISTTKALLAESNAPANGVAEPGETLTYQITVSNSGGTAKADYSLVDVLGPNLAFVPGSVTIGGVAAAPGQVSVSGQTITVEPFAVPVGTIVDRTVTVPGQIVVTLQAKVAAPIPANVTEVRNTVVTDCAVTDTATGVPCVVVLPTTGQIQTSKLLTGESNLPANGIAEPGETLTFTLTVTNTGGSTVSGYVLEDAFTPVEAIASISSPDVNFDGGDTATGLSHWTMTLPAGTTKTRTILITLKDPLPAGLRAVKNTVTTDCIITDAVTGAPCEVNPPTPPKVSTTKVLTS</sequence>
<dbReference type="EMBL" id="QGTR01000015">
    <property type="protein sequence ID" value="PWV95165.1"/>
    <property type="molecule type" value="Genomic_DNA"/>
</dbReference>
<dbReference type="Pfam" id="PF01345">
    <property type="entry name" value="DUF11"/>
    <property type="match status" value="7"/>
</dbReference>
<accession>A0A317PBN8</accession>
<dbReference type="Proteomes" id="UP000246352">
    <property type="component" value="Unassembled WGS sequence"/>
</dbReference>
<keyword evidence="4" id="KW-1185">Reference proteome</keyword>
<gene>
    <name evidence="3" type="ORF">DFR52_1158</name>
</gene>
<dbReference type="InterPro" id="IPR013783">
    <property type="entry name" value="Ig-like_fold"/>
</dbReference>
<feature type="domain" description="DUF11" evidence="1">
    <location>
        <begin position="1658"/>
        <end position="1750"/>
    </location>
</feature>
<dbReference type="InterPro" id="IPR054215">
    <property type="entry name" value="DUF6923"/>
</dbReference>
<feature type="domain" description="DUF11" evidence="1">
    <location>
        <begin position="1102"/>
        <end position="1194"/>
    </location>
</feature>
<dbReference type="NCBIfam" id="TIGR04226">
    <property type="entry name" value="RrgB_K2N_iso_D2"/>
    <property type="match status" value="2"/>
</dbReference>
<evidence type="ECO:0000259" key="2">
    <source>
        <dbReference type="Pfam" id="PF21959"/>
    </source>
</evidence>
<feature type="domain" description="DUF11" evidence="1">
    <location>
        <begin position="395"/>
        <end position="511"/>
    </location>
</feature>
<protein>
    <submittedName>
        <fullName evidence="3">Putative repeat protein (TIGR01451 family)</fullName>
    </submittedName>
</protein>
<evidence type="ECO:0000313" key="4">
    <source>
        <dbReference type="Proteomes" id="UP000246352"/>
    </source>
</evidence>
<evidence type="ECO:0000259" key="1">
    <source>
        <dbReference type="Pfam" id="PF01345"/>
    </source>
</evidence>
<proteinExistence type="predicted"/>
<reference evidence="3 4" key="1">
    <citation type="submission" date="2018-05" db="EMBL/GenBank/DDBJ databases">
        <title>Genomic Encyclopedia of Type Strains, Phase IV (KMG-IV): sequencing the most valuable type-strain genomes for metagenomic binning, comparative biology and taxonomic classification.</title>
        <authorList>
            <person name="Goeker M."/>
        </authorList>
    </citation>
    <scope>NUCLEOTIDE SEQUENCE [LARGE SCALE GENOMIC DNA]</scope>
    <source>
        <strain evidence="3 4">DSM 16791</strain>
    </source>
</reference>
<feature type="non-terminal residue" evidence="3">
    <location>
        <position position="1781"/>
    </location>
</feature>
<feature type="domain" description="DUF11" evidence="1">
    <location>
        <begin position="536"/>
        <end position="643"/>
    </location>
</feature>
<evidence type="ECO:0000313" key="3">
    <source>
        <dbReference type="EMBL" id="PWV95165.1"/>
    </source>
</evidence>
<dbReference type="InterPro" id="IPR051172">
    <property type="entry name" value="Chlamydia_OmcB"/>
</dbReference>